<dbReference type="AlphaFoldDB" id="A0A837DWT8"/>
<organism evidence="2 3">
    <name type="scientific">Ligilactobacillus ruminis DPC 6832</name>
    <dbReference type="NCBI Taxonomy" id="1402208"/>
    <lineage>
        <taxon>Bacteria</taxon>
        <taxon>Bacillati</taxon>
        <taxon>Bacillota</taxon>
        <taxon>Bacilli</taxon>
        <taxon>Lactobacillales</taxon>
        <taxon>Lactobacillaceae</taxon>
        <taxon>Ligilactobacillus</taxon>
    </lineage>
</organism>
<dbReference type="InterPro" id="IPR028259">
    <property type="entry name" value="AP2-like_int_N"/>
</dbReference>
<dbReference type="Proteomes" id="UP000031011">
    <property type="component" value="Unassembled WGS sequence"/>
</dbReference>
<proteinExistence type="predicted"/>
<evidence type="ECO:0000313" key="3">
    <source>
        <dbReference type="Proteomes" id="UP000031011"/>
    </source>
</evidence>
<protein>
    <recommendedName>
        <fullName evidence="1">AP2-like integrase N-terminal domain-containing protein</fullName>
    </recommendedName>
</protein>
<comment type="caution">
    <text evidence="2">The sequence shown here is derived from an EMBL/GenBank/DDBJ whole genome shotgun (WGS) entry which is preliminary data.</text>
</comment>
<accession>A0A837DWT8</accession>
<evidence type="ECO:0000259" key="1">
    <source>
        <dbReference type="Pfam" id="PF14657"/>
    </source>
</evidence>
<dbReference type="EMBL" id="AWYA01000029">
    <property type="protein sequence ID" value="KIC05446.1"/>
    <property type="molecule type" value="Genomic_DNA"/>
</dbReference>
<name>A0A837DWT8_9LACO</name>
<reference evidence="2 3" key="1">
    <citation type="journal article" date="2015" name="BMC Microbiol.">
        <title>Lactobacillus ruminis strains cluster according to their mammalian gut source.</title>
        <authorList>
            <person name="O' Donnell M.M."/>
            <person name="Harris H.M."/>
            <person name="Lynch D.B."/>
            <person name="Ross R.P."/>
            <person name="O'Toole P.W."/>
        </authorList>
    </citation>
    <scope>NUCLEOTIDE SEQUENCE [LARGE SCALE GENOMIC DNA]</scope>
    <source>
        <strain evidence="2 3">DPC 6832</strain>
    </source>
</reference>
<evidence type="ECO:0000313" key="2">
    <source>
        <dbReference type="EMBL" id="KIC05446.1"/>
    </source>
</evidence>
<sequence>MPRISNVYLSKKTGKFYFVDSLGYNEKGKRVQYFKRGFKTQKEAKNAYEYFIGEPKTNASIRTIAIDHDTTKLF</sequence>
<dbReference type="Pfam" id="PF14657">
    <property type="entry name" value="Arm-DNA-bind_4"/>
    <property type="match status" value="1"/>
</dbReference>
<feature type="domain" description="AP2-like integrase N-terminal" evidence="1">
    <location>
        <begin position="15"/>
        <end position="58"/>
    </location>
</feature>
<gene>
    <name evidence="2" type="ORF">LRN_1727</name>
</gene>